<keyword evidence="2" id="KW-0808">Transferase</keyword>
<evidence type="ECO:0000256" key="2">
    <source>
        <dbReference type="ARBA" id="ARBA00022679"/>
    </source>
</evidence>
<organism evidence="5 6">
    <name type="scientific">Turneriella parva (strain ATCC BAA-1111 / DSM 21527 / NCTC 11395 / H)</name>
    <name type="common">Leptospira parva</name>
    <dbReference type="NCBI Taxonomy" id="869212"/>
    <lineage>
        <taxon>Bacteria</taxon>
        <taxon>Pseudomonadati</taxon>
        <taxon>Spirochaetota</taxon>
        <taxon>Spirochaetia</taxon>
        <taxon>Leptospirales</taxon>
        <taxon>Leptospiraceae</taxon>
        <taxon>Turneriella</taxon>
    </lineage>
</organism>
<dbReference type="PANTHER" id="PTHR30307">
    <property type="entry name" value="S-ADENOSYLMETHIONINE:TRNA RIBOSYLTRANSFERASE-ISOMERASE"/>
    <property type="match status" value="1"/>
</dbReference>
<gene>
    <name evidence="5" type="ordered locus">Turpa_0815</name>
</gene>
<accession>I4B2F9</accession>
<dbReference type="GO" id="GO:0008616">
    <property type="term" value="P:tRNA queuosine(34) biosynthetic process"/>
    <property type="evidence" value="ECO:0007669"/>
    <property type="project" value="UniProtKB-KW"/>
</dbReference>
<evidence type="ECO:0000256" key="4">
    <source>
        <dbReference type="ARBA" id="ARBA00022785"/>
    </source>
</evidence>
<evidence type="ECO:0000256" key="3">
    <source>
        <dbReference type="ARBA" id="ARBA00022691"/>
    </source>
</evidence>
<dbReference type="InterPro" id="IPR003699">
    <property type="entry name" value="QueA"/>
</dbReference>
<evidence type="ECO:0000256" key="1">
    <source>
        <dbReference type="ARBA" id="ARBA00022490"/>
    </source>
</evidence>
<dbReference type="HOGENOM" id="CLU_039110_1_1_12"/>
<reference evidence="5 6" key="1">
    <citation type="submission" date="2012-06" db="EMBL/GenBank/DDBJ databases">
        <title>The complete chromosome of genome of Turneriella parva DSM 21527.</title>
        <authorList>
            <consortium name="US DOE Joint Genome Institute (JGI-PGF)"/>
            <person name="Lucas S."/>
            <person name="Han J."/>
            <person name="Lapidus A."/>
            <person name="Bruce D."/>
            <person name="Goodwin L."/>
            <person name="Pitluck S."/>
            <person name="Peters L."/>
            <person name="Kyrpides N."/>
            <person name="Mavromatis K."/>
            <person name="Ivanova N."/>
            <person name="Mikhailova N."/>
            <person name="Chertkov O."/>
            <person name="Detter J.C."/>
            <person name="Tapia R."/>
            <person name="Han C."/>
            <person name="Land M."/>
            <person name="Hauser L."/>
            <person name="Markowitz V."/>
            <person name="Cheng J.-F."/>
            <person name="Hugenholtz P."/>
            <person name="Woyke T."/>
            <person name="Wu D."/>
            <person name="Gronow S."/>
            <person name="Wellnitz S."/>
            <person name="Brambilla E."/>
            <person name="Klenk H.-P."/>
            <person name="Eisen J.A."/>
        </authorList>
    </citation>
    <scope>NUCLEOTIDE SEQUENCE [LARGE SCALE GENOMIC DNA]</scope>
    <source>
        <strain evidence="6">ATCC BAA-1111 / DSM 21527 / NCTC 11395 / H</strain>
    </source>
</reference>
<dbReference type="Gene3D" id="2.40.10.240">
    <property type="entry name" value="QueA-like"/>
    <property type="match status" value="1"/>
</dbReference>
<evidence type="ECO:0000313" key="6">
    <source>
        <dbReference type="Proteomes" id="UP000006048"/>
    </source>
</evidence>
<dbReference type="InterPro" id="IPR036100">
    <property type="entry name" value="QueA_sf"/>
</dbReference>
<sequence length="363" mass="40528">MKDFWPEEYADLNFDLPEELIATHPVEPADHARLMIIDRVRGTITHSRFDKLSEILRAGDAIFYNATQVEARRVYLKKPDAEKTFECVFLKSVPPPDLPPLAGGGAEGRGGTWQVLMRGIRRLKDGQVLQAVKDPAFEFLLHRADDKIFVTTHRPLGAADFARIGEMPIPPYMRRAATADEADTYQNFFKHQIAEKEKVQGSAASPTAALHFTTGLHMKLREQGVDLYPLCLDIGYGTFAPLTAENFSQGELHAEHYYIPPLTAEKFAGAVTGRKIALGTTSLRCLISYQRSGKAEGETALFVTPRDNVSGIDGLITNFHLPQSSLLLLTAAVCRRELLAQAYRAAIRERYRFYSYGDAMLII</sequence>
<evidence type="ECO:0000313" key="5">
    <source>
        <dbReference type="EMBL" id="AFM11466.1"/>
    </source>
</evidence>
<protein>
    <submittedName>
        <fullName evidence="5">Queuosine biosynthesis protein</fullName>
    </submittedName>
</protein>
<proteinExistence type="predicted"/>
<dbReference type="AlphaFoldDB" id="I4B2F9"/>
<dbReference type="PANTHER" id="PTHR30307:SF0">
    <property type="entry name" value="S-ADENOSYLMETHIONINE:TRNA RIBOSYLTRANSFERASE-ISOMERASE"/>
    <property type="match status" value="1"/>
</dbReference>
<keyword evidence="1" id="KW-0963">Cytoplasm</keyword>
<dbReference type="STRING" id="869212.Turpa_0815"/>
<dbReference type="Pfam" id="PF02547">
    <property type="entry name" value="Queuosine_synth"/>
    <property type="match status" value="1"/>
</dbReference>
<dbReference type="OrthoDB" id="9805933at2"/>
<dbReference type="InterPro" id="IPR042118">
    <property type="entry name" value="QueA_dom1"/>
</dbReference>
<name>I4B2F9_TURPD</name>
<dbReference type="Proteomes" id="UP000006048">
    <property type="component" value="Chromosome"/>
</dbReference>
<dbReference type="Gene3D" id="3.40.1780.10">
    <property type="entry name" value="QueA-like"/>
    <property type="match status" value="1"/>
</dbReference>
<dbReference type="GO" id="GO:0051075">
    <property type="term" value="F:S-adenosylmethionine:tRNA ribosyltransferase-isomerase activity"/>
    <property type="evidence" value="ECO:0007669"/>
    <property type="project" value="TreeGrafter"/>
</dbReference>
<dbReference type="PATRIC" id="fig|869212.3.peg.789"/>
<keyword evidence="3" id="KW-0949">S-adenosyl-L-methionine</keyword>
<dbReference type="InterPro" id="IPR042119">
    <property type="entry name" value="QueA_dom2"/>
</dbReference>
<dbReference type="SUPFAM" id="SSF111337">
    <property type="entry name" value="QueA-like"/>
    <property type="match status" value="1"/>
</dbReference>
<dbReference type="EMBL" id="CP002959">
    <property type="protein sequence ID" value="AFM11466.1"/>
    <property type="molecule type" value="Genomic_DNA"/>
</dbReference>
<dbReference type="KEGG" id="tpx:Turpa_0815"/>
<dbReference type="RefSeq" id="WP_014801984.1">
    <property type="nucleotide sequence ID" value="NC_018020.1"/>
</dbReference>
<keyword evidence="6" id="KW-1185">Reference proteome</keyword>
<keyword evidence="4" id="KW-0671">Queuosine biosynthesis</keyword>